<feature type="transmembrane region" description="Helical" evidence="7">
    <location>
        <begin position="144"/>
        <end position="167"/>
    </location>
</feature>
<evidence type="ECO:0000256" key="7">
    <source>
        <dbReference type="RuleBase" id="RU367016"/>
    </source>
</evidence>
<name>A0A939QJS4_9MICO</name>
<sequence length="221" mass="23125">MDAITAFLTDAISSPLMPLIVFAACVIDGFFPPVPSETSVVAAGALALTGGGDPATLAAVVLAAAAGAFTGDSLAYLIGRRIGTDRFAWMRRPAVRRALGWAARQLERRPATLILTARYVPIGRVAVNTMAGATRMPYRRFATFSAMAAVSWAVMCLLISALASTWFPHTPLASAATAVVISLLLGVAVDAGMRLVRRLRRRGAPDAAPCPEAPAHEEVPA</sequence>
<dbReference type="Proteomes" id="UP000680132">
    <property type="component" value="Unassembled WGS sequence"/>
</dbReference>
<evidence type="ECO:0000256" key="3">
    <source>
        <dbReference type="ARBA" id="ARBA00022475"/>
    </source>
</evidence>
<organism evidence="9 10">
    <name type="scientific">Microbacterium stercoris</name>
    <dbReference type="NCBI Taxonomy" id="2820289"/>
    <lineage>
        <taxon>Bacteria</taxon>
        <taxon>Bacillati</taxon>
        <taxon>Actinomycetota</taxon>
        <taxon>Actinomycetes</taxon>
        <taxon>Micrococcales</taxon>
        <taxon>Microbacteriaceae</taxon>
        <taxon>Microbacterium</taxon>
    </lineage>
</organism>
<evidence type="ECO:0000313" key="9">
    <source>
        <dbReference type="EMBL" id="MBO3662982.1"/>
    </source>
</evidence>
<comment type="subcellular location">
    <subcellularLocation>
        <location evidence="1 7">Cell membrane</location>
        <topology evidence="1 7">Multi-pass membrane protein</topology>
    </subcellularLocation>
</comment>
<dbReference type="RefSeq" id="WP_208501523.1">
    <property type="nucleotide sequence ID" value="NZ_JAGFOA010000002.1"/>
</dbReference>
<dbReference type="PANTHER" id="PTHR30353:SF0">
    <property type="entry name" value="TRANSMEMBRANE PROTEIN"/>
    <property type="match status" value="1"/>
</dbReference>
<keyword evidence="10" id="KW-1185">Reference proteome</keyword>
<evidence type="ECO:0000256" key="4">
    <source>
        <dbReference type="ARBA" id="ARBA00022692"/>
    </source>
</evidence>
<evidence type="ECO:0000259" key="8">
    <source>
        <dbReference type="Pfam" id="PF09335"/>
    </source>
</evidence>
<dbReference type="InterPro" id="IPR032816">
    <property type="entry name" value="VTT_dom"/>
</dbReference>
<evidence type="ECO:0000256" key="6">
    <source>
        <dbReference type="ARBA" id="ARBA00023136"/>
    </source>
</evidence>
<keyword evidence="3 7" id="KW-1003">Cell membrane</keyword>
<protein>
    <submittedName>
        <fullName evidence="9">DedA family protein</fullName>
    </submittedName>
</protein>
<comment type="similarity">
    <text evidence="2 7">Belongs to the DedA family.</text>
</comment>
<evidence type="ECO:0000256" key="2">
    <source>
        <dbReference type="ARBA" id="ARBA00010792"/>
    </source>
</evidence>
<evidence type="ECO:0000313" key="10">
    <source>
        <dbReference type="Proteomes" id="UP000680132"/>
    </source>
</evidence>
<gene>
    <name evidence="9" type="ORF">J5V96_05590</name>
</gene>
<feature type="transmembrane region" description="Helical" evidence="7">
    <location>
        <begin position="12"/>
        <end position="31"/>
    </location>
</feature>
<keyword evidence="4 7" id="KW-0812">Transmembrane</keyword>
<dbReference type="Pfam" id="PF09335">
    <property type="entry name" value="VTT_dom"/>
    <property type="match status" value="1"/>
</dbReference>
<evidence type="ECO:0000256" key="1">
    <source>
        <dbReference type="ARBA" id="ARBA00004651"/>
    </source>
</evidence>
<dbReference type="InterPro" id="IPR032818">
    <property type="entry name" value="DedA-like"/>
</dbReference>
<feature type="transmembrane region" description="Helical" evidence="7">
    <location>
        <begin position="55"/>
        <end position="78"/>
    </location>
</feature>
<reference evidence="9" key="1">
    <citation type="submission" date="2021-03" db="EMBL/GenBank/DDBJ databases">
        <title>Microbacterium sp. nov., a novel actinobacterium isolated from cow dung.</title>
        <authorList>
            <person name="Zhang L."/>
        </authorList>
    </citation>
    <scope>NUCLEOTIDE SEQUENCE</scope>
    <source>
        <strain evidence="9">NEAU-LLB</strain>
    </source>
</reference>
<dbReference type="EMBL" id="JAGFOA010000002">
    <property type="protein sequence ID" value="MBO3662982.1"/>
    <property type="molecule type" value="Genomic_DNA"/>
</dbReference>
<proteinExistence type="inferred from homology"/>
<feature type="transmembrane region" description="Helical" evidence="7">
    <location>
        <begin position="173"/>
        <end position="193"/>
    </location>
</feature>
<dbReference type="PANTHER" id="PTHR30353">
    <property type="entry name" value="INNER MEMBRANE PROTEIN DEDA-RELATED"/>
    <property type="match status" value="1"/>
</dbReference>
<keyword evidence="5 7" id="KW-1133">Transmembrane helix</keyword>
<feature type="domain" description="VTT" evidence="8">
    <location>
        <begin position="34"/>
        <end position="159"/>
    </location>
</feature>
<evidence type="ECO:0000256" key="5">
    <source>
        <dbReference type="ARBA" id="ARBA00022989"/>
    </source>
</evidence>
<keyword evidence="6 7" id="KW-0472">Membrane</keyword>
<dbReference type="AlphaFoldDB" id="A0A939QJS4"/>
<comment type="caution">
    <text evidence="9">The sequence shown here is derived from an EMBL/GenBank/DDBJ whole genome shotgun (WGS) entry which is preliminary data.</text>
</comment>
<accession>A0A939QJS4</accession>
<dbReference type="GO" id="GO:0005886">
    <property type="term" value="C:plasma membrane"/>
    <property type="evidence" value="ECO:0007669"/>
    <property type="project" value="UniProtKB-SubCell"/>
</dbReference>